<dbReference type="AlphaFoldDB" id="A0AAD7JYH9"/>
<protein>
    <submittedName>
        <fullName evidence="1">Uncharacterized protein</fullName>
    </submittedName>
</protein>
<proteinExistence type="predicted"/>
<sequence>MNGRSYYRWILDLASRNPLNITYTPGHLEEVSIPARLNFEADHYASSAQRRLHDVPTAPIPTFFMDEFTFYTPDDGWIESSICTFVEKALILSASKKASAGHQQRMALHLYDSKPPPDFPYTMAYSAYSAVVQLYARSGQLPTADLLYSRDKLNDPRCRAGCQAIEDQHHIFVDCPRYDDWRVKAAEDVHRRTNSKLAEKDVEETERTGLLLAAKSLFLDNDTLWPLHYSSYYLGHIPPFDHLIPKKVGNSEGLTRTRLAHHIANDWHTVSIRLAGRIWGDWQRRMAQTTDTRRRS</sequence>
<keyword evidence="2" id="KW-1185">Reference proteome</keyword>
<dbReference type="EMBL" id="JARJLG010000015">
    <property type="protein sequence ID" value="KAJ7774620.1"/>
    <property type="molecule type" value="Genomic_DNA"/>
</dbReference>
<accession>A0AAD7JYH9</accession>
<dbReference type="Proteomes" id="UP001215280">
    <property type="component" value="Unassembled WGS sequence"/>
</dbReference>
<comment type="caution">
    <text evidence="1">The sequence shown here is derived from an EMBL/GenBank/DDBJ whole genome shotgun (WGS) entry which is preliminary data.</text>
</comment>
<evidence type="ECO:0000313" key="2">
    <source>
        <dbReference type="Proteomes" id="UP001215280"/>
    </source>
</evidence>
<organism evidence="1 2">
    <name type="scientific">Mycena maculata</name>
    <dbReference type="NCBI Taxonomy" id="230809"/>
    <lineage>
        <taxon>Eukaryota</taxon>
        <taxon>Fungi</taxon>
        <taxon>Dikarya</taxon>
        <taxon>Basidiomycota</taxon>
        <taxon>Agaricomycotina</taxon>
        <taxon>Agaricomycetes</taxon>
        <taxon>Agaricomycetidae</taxon>
        <taxon>Agaricales</taxon>
        <taxon>Marasmiineae</taxon>
        <taxon>Mycenaceae</taxon>
        <taxon>Mycena</taxon>
    </lineage>
</organism>
<reference evidence="1" key="1">
    <citation type="submission" date="2023-03" db="EMBL/GenBank/DDBJ databases">
        <title>Massive genome expansion in bonnet fungi (Mycena s.s.) driven by repeated elements and novel gene families across ecological guilds.</title>
        <authorList>
            <consortium name="Lawrence Berkeley National Laboratory"/>
            <person name="Harder C.B."/>
            <person name="Miyauchi S."/>
            <person name="Viragh M."/>
            <person name="Kuo A."/>
            <person name="Thoen E."/>
            <person name="Andreopoulos B."/>
            <person name="Lu D."/>
            <person name="Skrede I."/>
            <person name="Drula E."/>
            <person name="Henrissat B."/>
            <person name="Morin E."/>
            <person name="Kohler A."/>
            <person name="Barry K."/>
            <person name="LaButti K."/>
            <person name="Morin E."/>
            <person name="Salamov A."/>
            <person name="Lipzen A."/>
            <person name="Mereny Z."/>
            <person name="Hegedus B."/>
            <person name="Baldrian P."/>
            <person name="Stursova M."/>
            <person name="Weitz H."/>
            <person name="Taylor A."/>
            <person name="Grigoriev I.V."/>
            <person name="Nagy L.G."/>
            <person name="Martin F."/>
            <person name="Kauserud H."/>
        </authorList>
    </citation>
    <scope>NUCLEOTIDE SEQUENCE</scope>
    <source>
        <strain evidence="1">CBHHK188m</strain>
    </source>
</reference>
<evidence type="ECO:0000313" key="1">
    <source>
        <dbReference type="EMBL" id="KAJ7774620.1"/>
    </source>
</evidence>
<gene>
    <name evidence="1" type="ORF">DFH07DRAFT_800227</name>
</gene>
<name>A0AAD7JYH9_9AGAR</name>